<evidence type="ECO:0000313" key="4">
    <source>
        <dbReference type="Proteomes" id="UP000005237"/>
    </source>
</evidence>
<comment type="similarity">
    <text evidence="1">Belongs to the FAM98 family.</text>
</comment>
<accession>A0A8R1EN75</accession>
<dbReference type="EnsemblMetazoa" id="CJA39149.1">
    <property type="protein sequence ID" value="CJA39149.1"/>
    <property type="gene ID" value="WBGene00214996"/>
</dbReference>
<name>A0A8R1EN75_CAEJA</name>
<evidence type="ECO:0000313" key="3">
    <source>
        <dbReference type="EnsemblMetazoa" id="CJA39149.1"/>
    </source>
</evidence>
<sequence>MFSRDFYNRLLLLNSRLKVTVESFLWNARLKSHKTEIQSILAKRVEAIGKVRAETDVAHLLAASSSLLYIQKASAMERRNHTKTRQHPLSGGGAPKDRGGRTDEMNAVKPETFRQQSY</sequence>
<protein>
    <submittedName>
        <fullName evidence="3">Uncharacterized protein</fullName>
    </submittedName>
</protein>
<dbReference type="AlphaFoldDB" id="A0A8R1EN75"/>
<dbReference type="Proteomes" id="UP000005237">
    <property type="component" value="Unassembled WGS sequence"/>
</dbReference>
<keyword evidence="4" id="KW-1185">Reference proteome</keyword>
<dbReference type="PANTHER" id="PTHR31353">
    <property type="entry name" value="FAM98"/>
    <property type="match status" value="1"/>
</dbReference>
<dbReference type="InterPro" id="IPR018797">
    <property type="entry name" value="FAM98"/>
</dbReference>
<proteinExistence type="inferred from homology"/>
<dbReference type="Pfam" id="PF10239">
    <property type="entry name" value="DUF2465"/>
    <property type="match status" value="1"/>
</dbReference>
<dbReference type="PANTHER" id="PTHR31353:SF1">
    <property type="entry name" value="PROTEIN FAM98B"/>
    <property type="match status" value="1"/>
</dbReference>
<feature type="compositionally biased region" description="Basic and acidic residues" evidence="2">
    <location>
        <begin position="95"/>
        <end position="106"/>
    </location>
</feature>
<reference evidence="3" key="2">
    <citation type="submission" date="2022-06" db="UniProtKB">
        <authorList>
            <consortium name="EnsemblMetazoa"/>
        </authorList>
    </citation>
    <scope>IDENTIFICATION</scope>
    <source>
        <strain evidence="3">DF5081</strain>
    </source>
</reference>
<organism evidence="3 4">
    <name type="scientific">Caenorhabditis japonica</name>
    <dbReference type="NCBI Taxonomy" id="281687"/>
    <lineage>
        <taxon>Eukaryota</taxon>
        <taxon>Metazoa</taxon>
        <taxon>Ecdysozoa</taxon>
        <taxon>Nematoda</taxon>
        <taxon>Chromadorea</taxon>
        <taxon>Rhabditida</taxon>
        <taxon>Rhabditina</taxon>
        <taxon>Rhabditomorpha</taxon>
        <taxon>Rhabditoidea</taxon>
        <taxon>Rhabditidae</taxon>
        <taxon>Peloderinae</taxon>
        <taxon>Caenorhabditis</taxon>
    </lineage>
</organism>
<dbReference type="GO" id="GO:0072669">
    <property type="term" value="C:tRNA-splicing ligase complex"/>
    <property type="evidence" value="ECO:0007669"/>
    <property type="project" value="TreeGrafter"/>
</dbReference>
<evidence type="ECO:0000256" key="1">
    <source>
        <dbReference type="ARBA" id="ARBA00007218"/>
    </source>
</evidence>
<feature type="region of interest" description="Disordered" evidence="2">
    <location>
        <begin position="77"/>
        <end position="118"/>
    </location>
</feature>
<reference evidence="4" key="1">
    <citation type="submission" date="2010-08" db="EMBL/GenBank/DDBJ databases">
        <authorList>
            <consortium name="Caenorhabditis japonica Sequencing Consortium"/>
            <person name="Wilson R.K."/>
        </authorList>
    </citation>
    <scope>NUCLEOTIDE SEQUENCE [LARGE SCALE GENOMIC DNA]</scope>
    <source>
        <strain evidence="4">DF5081</strain>
    </source>
</reference>
<evidence type="ECO:0000256" key="2">
    <source>
        <dbReference type="SAM" id="MobiDB-lite"/>
    </source>
</evidence>